<organism evidence="1 2">
    <name type="scientific">Sellimonas caecigallum</name>
    <dbReference type="NCBI Taxonomy" id="2592333"/>
    <lineage>
        <taxon>Bacteria</taxon>
        <taxon>Bacillati</taxon>
        <taxon>Bacillota</taxon>
        <taxon>Clostridia</taxon>
        <taxon>Lachnospirales</taxon>
        <taxon>Lachnospiraceae</taxon>
        <taxon>Sellimonas</taxon>
    </lineage>
</organism>
<comment type="caution">
    <text evidence="1">The sequence shown here is derived from an EMBL/GenBank/DDBJ whole genome shotgun (WGS) entry which is preliminary data.</text>
</comment>
<evidence type="ECO:0000313" key="2">
    <source>
        <dbReference type="Proteomes" id="UP000779049"/>
    </source>
</evidence>
<evidence type="ECO:0000313" key="1">
    <source>
        <dbReference type="EMBL" id="MBY0758508.1"/>
    </source>
</evidence>
<reference evidence="1 2" key="1">
    <citation type="journal article" date="2020" name="New Microbes New Infect">
        <title>Sellimonas caecigallum sp. nov., description and genome sequence of a new member of the Sellimonas genus isolated from the cecum of feral chicken.</title>
        <authorList>
            <person name="Wongkuna S."/>
            <person name="Ghimire S."/>
            <person name="Antony L."/>
            <person name="Chankhamhaengdecha S."/>
            <person name="Janvilisri T."/>
            <person name="Scaria J."/>
        </authorList>
    </citation>
    <scope>NUCLEOTIDE SEQUENCE [LARGE SCALE GENOMIC DNA]</scope>
    <source>
        <strain evidence="1 2">SW451</strain>
    </source>
</reference>
<protein>
    <submittedName>
        <fullName evidence="1">Uncharacterized protein</fullName>
    </submittedName>
</protein>
<dbReference type="RefSeq" id="WP_221919564.1">
    <property type="nucleotide sequence ID" value="NZ_CP173660.1"/>
</dbReference>
<sequence>MLYIINPESNQIVVNTPEEVEKITGISAERIAEMKDGDFLTDGTENGSCPADWEVVAEENN</sequence>
<gene>
    <name evidence="1" type="ORF">FLB61_05295</name>
</gene>
<name>A0ABS7L6F2_9FIRM</name>
<proteinExistence type="predicted"/>
<keyword evidence="2" id="KW-1185">Reference proteome</keyword>
<dbReference type="Proteomes" id="UP000779049">
    <property type="component" value="Unassembled WGS sequence"/>
</dbReference>
<accession>A0ABS7L6F2</accession>
<dbReference type="EMBL" id="VIRV01000005">
    <property type="protein sequence ID" value="MBY0758508.1"/>
    <property type="molecule type" value="Genomic_DNA"/>
</dbReference>